<dbReference type="EMBL" id="OU594943">
    <property type="protein sequence ID" value="CAG9284994.1"/>
    <property type="molecule type" value="Genomic_DNA"/>
</dbReference>
<dbReference type="PANTHER" id="PTHR12425:SF5">
    <property type="entry name" value="SYNEMBRYN"/>
    <property type="match status" value="1"/>
</dbReference>
<dbReference type="GO" id="GO:0007186">
    <property type="term" value="P:G protein-coupled receptor signaling pathway"/>
    <property type="evidence" value="ECO:0007669"/>
    <property type="project" value="TreeGrafter"/>
</dbReference>
<reference evidence="4" key="1">
    <citation type="submission" date="2022-02" db="EMBL/GenBank/DDBJ databases">
        <authorList>
            <person name="Giguere J D."/>
        </authorList>
    </citation>
    <scope>NUCLEOTIDE SEQUENCE</scope>
    <source>
        <strain evidence="4">CCAP 1055/1</strain>
    </source>
</reference>
<dbReference type="GO" id="GO:0001965">
    <property type="term" value="F:G-protein alpha-subunit binding"/>
    <property type="evidence" value="ECO:0007669"/>
    <property type="project" value="TreeGrafter"/>
</dbReference>
<evidence type="ECO:0000256" key="2">
    <source>
        <dbReference type="ARBA" id="ARBA00022658"/>
    </source>
</evidence>
<dbReference type="PANTHER" id="PTHR12425">
    <property type="entry name" value="SYNEMBRYN"/>
    <property type="match status" value="1"/>
</dbReference>
<dbReference type="InterPro" id="IPR019318">
    <property type="entry name" value="Gua_nucleotide_exch_fac_Ric8"/>
</dbReference>
<dbReference type="Proteomes" id="UP000836788">
    <property type="component" value="Chromosome 2"/>
</dbReference>
<accession>A0A8J9TP56</accession>
<dbReference type="GO" id="GO:0005085">
    <property type="term" value="F:guanyl-nucleotide exchange factor activity"/>
    <property type="evidence" value="ECO:0007669"/>
    <property type="project" value="UniProtKB-KW"/>
</dbReference>
<evidence type="ECO:0000256" key="3">
    <source>
        <dbReference type="ARBA" id="ARBA00023186"/>
    </source>
</evidence>
<dbReference type="AlphaFoldDB" id="A0A8J9TP56"/>
<dbReference type="Pfam" id="PF10165">
    <property type="entry name" value="Ric8"/>
    <property type="match status" value="1"/>
</dbReference>
<proteinExistence type="inferred from homology"/>
<evidence type="ECO:0000256" key="1">
    <source>
        <dbReference type="ARBA" id="ARBA00009049"/>
    </source>
</evidence>
<keyword evidence="2" id="KW-0344">Guanine-nucleotide releasing factor</keyword>
<protein>
    <submittedName>
        <fullName evidence="4">Uncharacterized protein</fullName>
    </submittedName>
</protein>
<comment type="similarity">
    <text evidence="1">Belongs to the synembryn family.</text>
</comment>
<keyword evidence="3" id="KW-0143">Chaperone</keyword>
<organism evidence="4">
    <name type="scientific">Phaeodactylum tricornutum</name>
    <name type="common">Diatom</name>
    <dbReference type="NCBI Taxonomy" id="2850"/>
    <lineage>
        <taxon>Eukaryota</taxon>
        <taxon>Sar</taxon>
        <taxon>Stramenopiles</taxon>
        <taxon>Ochrophyta</taxon>
        <taxon>Bacillariophyta</taxon>
        <taxon>Bacillariophyceae</taxon>
        <taxon>Bacillariophycidae</taxon>
        <taxon>Naviculales</taxon>
        <taxon>Phaeodactylaceae</taxon>
        <taxon>Phaeodactylum</taxon>
    </lineage>
</organism>
<evidence type="ECO:0000313" key="4">
    <source>
        <dbReference type="EMBL" id="CAG9284994.1"/>
    </source>
</evidence>
<sequence>MTVRQFNDHSDGDKYQNYSGPRMDLPSNFLTFLSDLKCAVSKSQFVALNENLENLWNLSPQEQAIDNQRQVEEDVAAVDKNTLIAVTQHLISTLCGILKDGTAFGHQSQDSITTTSQPIDVLNAWNQHHESLCLDDTEEPFLWFTEIIRASKNWVRWILQIYPMIAPSNSVSYQATQPFQSNEMLEFYMLLMDGYISLKFVNAKTGENLARHACQLLFYAVYSQSPRTDDKAQLRFQHLRELDFFDRILTMLGQAQTTAFGFALVQLIHNVMYSFTDASKAWTESNIFLTATACSKCPWLSQKSSEHYTFPIMLEYMLIWCLSSQPPLPNNFEDRRVNIVVEVLRTFYAVRAGSKLTVDSALANILVQLLHLDSQKKQCMDCQIAAVPILMDANPSLGDFLVSRESVAPLMHILDSQMTLVLRSNEMDNAGAAKLTPILAVLFRFSQANLKFRQLVKASIFPRDRETTFQAMVKEAEKGNGSTKNMTPMDAPSGTLRAGLIRLLSWPQSHIKRFVGELLWILCANDSKEFSYRVGMGNALPFLGLKGIVELPPTIHF</sequence>
<gene>
    <name evidence="4" type="ORF">PTTT1_LOCUS27644</name>
</gene>
<dbReference type="GO" id="GO:0005737">
    <property type="term" value="C:cytoplasm"/>
    <property type="evidence" value="ECO:0007669"/>
    <property type="project" value="TreeGrafter"/>
</dbReference>
<name>A0A8J9TP56_PHATR</name>